<proteinExistence type="predicted"/>
<dbReference type="Proteomes" id="UP000499080">
    <property type="component" value="Unassembled WGS sequence"/>
</dbReference>
<gene>
    <name evidence="1" type="ORF">AVEN_197262_1</name>
</gene>
<organism evidence="1 2">
    <name type="scientific">Araneus ventricosus</name>
    <name type="common">Orbweaver spider</name>
    <name type="synonym">Epeira ventricosa</name>
    <dbReference type="NCBI Taxonomy" id="182803"/>
    <lineage>
        <taxon>Eukaryota</taxon>
        <taxon>Metazoa</taxon>
        <taxon>Ecdysozoa</taxon>
        <taxon>Arthropoda</taxon>
        <taxon>Chelicerata</taxon>
        <taxon>Arachnida</taxon>
        <taxon>Araneae</taxon>
        <taxon>Araneomorphae</taxon>
        <taxon>Entelegynae</taxon>
        <taxon>Araneoidea</taxon>
        <taxon>Araneidae</taxon>
        <taxon>Araneus</taxon>
    </lineage>
</organism>
<evidence type="ECO:0000313" key="2">
    <source>
        <dbReference type="Proteomes" id="UP000499080"/>
    </source>
</evidence>
<dbReference type="AlphaFoldDB" id="A0A4Y2R8V1"/>
<keyword evidence="2" id="KW-1185">Reference proteome</keyword>
<accession>A0A4Y2R8V1</accession>
<sequence>MSALSHRGGRLDTCSYAILSSDTSLPAVSDHFLPEESTRPKWVLSALFKRIFMKAILISAILALIVRWNTSAITLQDSLEELLFRIMFLCSSNFSRRMADIASDLFSFSFFYIYFRFIYNENTSQVISSIETLNALSLYLPLFNVLKRNKPFLSIMKTRTKDICYLMRVPVISAKMLQSLFCKKK</sequence>
<name>A0A4Y2R8V1_ARAVE</name>
<comment type="caution">
    <text evidence="1">The sequence shown here is derived from an EMBL/GenBank/DDBJ whole genome shotgun (WGS) entry which is preliminary data.</text>
</comment>
<reference evidence="1 2" key="1">
    <citation type="journal article" date="2019" name="Sci. Rep.">
        <title>Orb-weaving spider Araneus ventricosus genome elucidates the spidroin gene catalogue.</title>
        <authorList>
            <person name="Kono N."/>
            <person name="Nakamura H."/>
            <person name="Ohtoshi R."/>
            <person name="Moran D.A.P."/>
            <person name="Shinohara A."/>
            <person name="Yoshida Y."/>
            <person name="Fujiwara M."/>
            <person name="Mori M."/>
            <person name="Tomita M."/>
            <person name="Arakawa K."/>
        </authorList>
    </citation>
    <scope>NUCLEOTIDE SEQUENCE [LARGE SCALE GENOMIC DNA]</scope>
</reference>
<dbReference type="EMBL" id="BGPR01143337">
    <property type="protein sequence ID" value="GBN72143.1"/>
    <property type="molecule type" value="Genomic_DNA"/>
</dbReference>
<protein>
    <submittedName>
        <fullName evidence="1">Uncharacterized protein</fullName>
    </submittedName>
</protein>
<evidence type="ECO:0000313" key="1">
    <source>
        <dbReference type="EMBL" id="GBN72143.1"/>
    </source>
</evidence>